<dbReference type="InterPro" id="IPR000315">
    <property type="entry name" value="Znf_B-box"/>
</dbReference>
<keyword evidence="3" id="KW-0862">Zinc</keyword>
<protein>
    <recommendedName>
        <fullName evidence="6">B box-type domain-containing protein</fullName>
    </recommendedName>
</protein>
<evidence type="ECO:0000313" key="8">
    <source>
        <dbReference type="Proteomes" id="UP001497480"/>
    </source>
</evidence>
<sequence>MKKKCELCNSPATIFCDSDQATLCWNCDSKVHTANFLVARHTRTLLCHTCHSLTPWKASGATIGNAVSLCVGCAGGTRVHGDEGEESEGDNGDELERLDEDGENQVVPLSSTATAPPDCRLFGSEGSVTRCSHGDEDVSDSAMVVSVKRCRVDHDIQEVSKRRYESGGNRREQVDFSEYGGKPPLKESSATGVDLLNGSRGCCDSRKCEDLLSEKQGESSHV</sequence>
<gene>
    <name evidence="7" type="ORF">LLUT_LOCUS33971</name>
</gene>
<evidence type="ECO:0000256" key="1">
    <source>
        <dbReference type="ARBA" id="ARBA00022723"/>
    </source>
</evidence>
<proteinExistence type="predicted"/>
<keyword evidence="1" id="KW-0479">Metal-binding</keyword>
<dbReference type="PANTHER" id="PTHR31717">
    <property type="entry name" value="ZINC FINGER PROTEIN CONSTANS-LIKE 10"/>
    <property type="match status" value="1"/>
</dbReference>
<keyword evidence="8" id="KW-1185">Reference proteome</keyword>
<dbReference type="GO" id="GO:0008270">
    <property type="term" value="F:zinc ion binding"/>
    <property type="evidence" value="ECO:0007669"/>
    <property type="project" value="UniProtKB-KW"/>
</dbReference>
<evidence type="ECO:0000256" key="3">
    <source>
        <dbReference type="ARBA" id="ARBA00022833"/>
    </source>
</evidence>
<comment type="caution">
    <text evidence="7">The sequence shown here is derived from an EMBL/GenBank/DDBJ whole genome shotgun (WGS) entry which is preliminary data.</text>
</comment>
<evidence type="ECO:0000313" key="7">
    <source>
        <dbReference type="EMBL" id="CAL0332911.1"/>
    </source>
</evidence>
<evidence type="ECO:0000259" key="6">
    <source>
        <dbReference type="PROSITE" id="PS50119"/>
    </source>
</evidence>
<feature type="compositionally biased region" description="Basic and acidic residues" evidence="5">
    <location>
        <begin position="162"/>
        <end position="174"/>
    </location>
</feature>
<accession>A0AAV1YHT3</accession>
<dbReference type="PANTHER" id="PTHR31717:SF60">
    <property type="entry name" value="B-BOX TYPE ZINC FINGER FAMILY PROTEIN"/>
    <property type="match status" value="1"/>
</dbReference>
<dbReference type="Pfam" id="PF00643">
    <property type="entry name" value="zf-B_box"/>
    <property type="match status" value="1"/>
</dbReference>
<reference evidence="7 8" key="1">
    <citation type="submission" date="2024-03" db="EMBL/GenBank/DDBJ databases">
        <authorList>
            <person name="Martinez-Hernandez J."/>
        </authorList>
    </citation>
    <scope>NUCLEOTIDE SEQUENCE [LARGE SCALE GENOMIC DNA]</scope>
</reference>
<evidence type="ECO:0000256" key="4">
    <source>
        <dbReference type="PROSITE-ProRule" id="PRU00024"/>
    </source>
</evidence>
<keyword evidence="2 4" id="KW-0863">Zinc-finger</keyword>
<dbReference type="AlphaFoldDB" id="A0AAV1YHT3"/>
<evidence type="ECO:0000256" key="2">
    <source>
        <dbReference type="ARBA" id="ARBA00022771"/>
    </source>
</evidence>
<dbReference type="SMART" id="SM00336">
    <property type="entry name" value="BBOX"/>
    <property type="match status" value="1"/>
</dbReference>
<dbReference type="CDD" id="cd19821">
    <property type="entry name" value="Bbox1_BBX-like"/>
    <property type="match status" value="1"/>
</dbReference>
<feature type="region of interest" description="Disordered" evidence="5">
    <location>
        <begin position="162"/>
        <end position="192"/>
    </location>
</feature>
<organism evidence="7 8">
    <name type="scientific">Lupinus luteus</name>
    <name type="common">European yellow lupine</name>
    <dbReference type="NCBI Taxonomy" id="3873"/>
    <lineage>
        <taxon>Eukaryota</taxon>
        <taxon>Viridiplantae</taxon>
        <taxon>Streptophyta</taxon>
        <taxon>Embryophyta</taxon>
        <taxon>Tracheophyta</taxon>
        <taxon>Spermatophyta</taxon>
        <taxon>Magnoliopsida</taxon>
        <taxon>eudicotyledons</taxon>
        <taxon>Gunneridae</taxon>
        <taxon>Pentapetalae</taxon>
        <taxon>rosids</taxon>
        <taxon>fabids</taxon>
        <taxon>Fabales</taxon>
        <taxon>Fabaceae</taxon>
        <taxon>Papilionoideae</taxon>
        <taxon>50 kb inversion clade</taxon>
        <taxon>genistoids sensu lato</taxon>
        <taxon>core genistoids</taxon>
        <taxon>Genisteae</taxon>
        <taxon>Lupinus</taxon>
    </lineage>
</organism>
<name>A0AAV1YHT3_LUPLU</name>
<dbReference type="PROSITE" id="PS50119">
    <property type="entry name" value="ZF_BBOX"/>
    <property type="match status" value="1"/>
</dbReference>
<feature type="domain" description="B box-type" evidence="6">
    <location>
        <begin position="1"/>
        <end position="46"/>
    </location>
</feature>
<dbReference type="Proteomes" id="UP001497480">
    <property type="component" value="Unassembled WGS sequence"/>
</dbReference>
<dbReference type="EMBL" id="CAXHTB010000024">
    <property type="protein sequence ID" value="CAL0332911.1"/>
    <property type="molecule type" value="Genomic_DNA"/>
</dbReference>
<dbReference type="InterPro" id="IPR049808">
    <property type="entry name" value="CONSTANS-like_Bbox1"/>
</dbReference>
<evidence type="ECO:0000256" key="5">
    <source>
        <dbReference type="SAM" id="MobiDB-lite"/>
    </source>
</evidence>